<evidence type="ECO:0000313" key="5">
    <source>
        <dbReference type="Proteomes" id="UP000887568"/>
    </source>
</evidence>
<feature type="domain" description="Thioredoxin" evidence="3">
    <location>
        <begin position="83"/>
        <end position="164"/>
    </location>
</feature>
<dbReference type="Pfam" id="PF00085">
    <property type="entry name" value="Thioredoxin"/>
    <property type="match status" value="1"/>
</dbReference>
<dbReference type="SUPFAM" id="SSF52833">
    <property type="entry name" value="Thioredoxin-like"/>
    <property type="match status" value="1"/>
</dbReference>
<dbReference type="EnsemblMetazoa" id="XM_038207396.1">
    <property type="protein sequence ID" value="XP_038063324.1"/>
    <property type="gene ID" value="LOC119734019"/>
</dbReference>
<name>A0A914AIV2_PATMI</name>
<evidence type="ECO:0000313" key="4">
    <source>
        <dbReference type="EnsemblMetazoa" id="XP_038063324.1"/>
    </source>
</evidence>
<dbReference type="RefSeq" id="XP_038063324.1">
    <property type="nucleotide sequence ID" value="XM_038207396.1"/>
</dbReference>
<dbReference type="PANTHER" id="PTHR21148">
    <property type="entry name" value="THIOREDOXIN DOMAIN-CONTAINING PROTEIN 9"/>
    <property type="match status" value="1"/>
</dbReference>
<feature type="compositionally biased region" description="Low complexity" evidence="2">
    <location>
        <begin position="202"/>
        <end position="213"/>
    </location>
</feature>
<dbReference type="OrthoDB" id="10257948at2759"/>
<dbReference type="InterPro" id="IPR013766">
    <property type="entry name" value="Thioredoxin_domain"/>
</dbReference>
<feature type="region of interest" description="Disordered" evidence="2">
    <location>
        <begin position="197"/>
        <end position="232"/>
    </location>
</feature>
<organism evidence="4 5">
    <name type="scientific">Patiria miniata</name>
    <name type="common">Bat star</name>
    <name type="synonym">Asterina miniata</name>
    <dbReference type="NCBI Taxonomy" id="46514"/>
    <lineage>
        <taxon>Eukaryota</taxon>
        <taxon>Metazoa</taxon>
        <taxon>Echinodermata</taxon>
        <taxon>Eleutherozoa</taxon>
        <taxon>Asterozoa</taxon>
        <taxon>Asteroidea</taxon>
        <taxon>Valvatacea</taxon>
        <taxon>Valvatida</taxon>
        <taxon>Asterinidae</taxon>
        <taxon>Patiria</taxon>
    </lineage>
</organism>
<dbReference type="AlphaFoldDB" id="A0A914AIV2"/>
<evidence type="ECO:0000256" key="2">
    <source>
        <dbReference type="SAM" id="MobiDB-lite"/>
    </source>
</evidence>
<protein>
    <recommendedName>
        <fullName evidence="1">Thioredoxin domain-containing protein 9</fullName>
    </recommendedName>
</protein>
<accession>A0A914AIV2</accession>
<dbReference type="Proteomes" id="UP000887568">
    <property type="component" value="Unplaced"/>
</dbReference>
<evidence type="ECO:0000259" key="3">
    <source>
        <dbReference type="Pfam" id="PF00085"/>
    </source>
</evidence>
<proteinExistence type="predicted"/>
<reference evidence="4" key="1">
    <citation type="submission" date="2022-11" db="UniProtKB">
        <authorList>
            <consortium name="EnsemblMetazoa"/>
        </authorList>
    </citation>
    <scope>IDENTIFICATION</scope>
</reference>
<evidence type="ECO:0000256" key="1">
    <source>
        <dbReference type="ARBA" id="ARBA00026148"/>
    </source>
</evidence>
<dbReference type="GeneID" id="119734019"/>
<dbReference type="OMA" id="CVIAFID"/>
<dbReference type="Gene3D" id="3.40.30.10">
    <property type="entry name" value="Glutaredoxin"/>
    <property type="match status" value="1"/>
</dbReference>
<keyword evidence="5" id="KW-1185">Reference proteome</keyword>
<dbReference type="CDD" id="cd02989">
    <property type="entry name" value="Phd_like_TxnDC9"/>
    <property type="match status" value="1"/>
</dbReference>
<sequence>MISSHQEVFNSPIMEQAVQQQVLKAAEIVEDQVDAELHRLDNMDADEVELLRQRRLDAMKKEQQRRQEWLAADHGTYQELPDEKAFFDQCKKSEKVVCHFYRDGAFRCKIVDKHLGLLAPKHLETRFLKINAEKSPFLAERLRIVVIPTIALVIGGKTKDYIVGFDDLGGKDDFPTEMLEWRLGCADVIRYNGNLSEPPVAGSSSSKKSLLGPQKKKTIRGGFDDDSDSDLE</sequence>
<dbReference type="InterPro" id="IPR036249">
    <property type="entry name" value="Thioredoxin-like_sf"/>
</dbReference>
<dbReference type="CTD" id="10190"/>